<name>A0A6J8D076_MYTCO</name>
<dbReference type="Gene3D" id="3.80.10.10">
    <property type="entry name" value="Ribonuclease Inhibitor"/>
    <property type="match status" value="1"/>
</dbReference>
<dbReference type="InterPro" id="IPR032675">
    <property type="entry name" value="LRR_dom_sf"/>
</dbReference>
<accession>A0A6J8D076</accession>
<reference evidence="1 2" key="1">
    <citation type="submission" date="2020-06" db="EMBL/GenBank/DDBJ databases">
        <authorList>
            <person name="Li R."/>
            <person name="Bekaert M."/>
        </authorList>
    </citation>
    <scope>NUCLEOTIDE SEQUENCE [LARGE SCALE GENOMIC DNA]</scope>
    <source>
        <strain evidence="2">wild</strain>
    </source>
</reference>
<proteinExistence type="predicted"/>
<evidence type="ECO:0000313" key="1">
    <source>
        <dbReference type="EMBL" id="CAC5402143.1"/>
    </source>
</evidence>
<keyword evidence="2" id="KW-1185">Reference proteome</keyword>
<dbReference type="AlphaFoldDB" id="A0A6J8D076"/>
<protein>
    <submittedName>
        <fullName evidence="1">Uncharacterized protein</fullName>
    </submittedName>
</protein>
<sequence length="165" mass="19198">MASDAFVTLNHLERLQISVETHLDISGISKLFNSLNKSLIDVLQFEGNDWNLLPTNIFDPLTGSNLSKYHLTVTIWQMLIPQFFDHSTELKRVYCRKNKVVNIIIDEVGFRTVDLTSNNIHSIQYFCNEEKSLARRLRVFTMNDNAIRFLGPFSFKCLDHFEELL</sequence>
<dbReference type="Proteomes" id="UP000507470">
    <property type="component" value="Unassembled WGS sequence"/>
</dbReference>
<organism evidence="1 2">
    <name type="scientific">Mytilus coruscus</name>
    <name type="common">Sea mussel</name>
    <dbReference type="NCBI Taxonomy" id="42192"/>
    <lineage>
        <taxon>Eukaryota</taxon>
        <taxon>Metazoa</taxon>
        <taxon>Spiralia</taxon>
        <taxon>Lophotrochozoa</taxon>
        <taxon>Mollusca</taxon>
        <taxon>Bivalvia</taxon>
        <taxon>Autobranchia</taxon>
        <taxon>Pteriomorphia</taxon>
        <taxon>Mytilida</taxon>
        <taxon>Mytiloidea</taxon>
        <taxon>Mytilidae</taxon>
        <taxon>Mytilinae</taxon>
        <taxon>Mytilus</taxon>
    </lineage>
</organism>
<dbReference type="EMBL" id="CACVKT020006490">
    <property type="protein sequence ID" value="CAC5402143.1"/>
    <property type="molecule type" value="Genomic_DNA"/>
</dbReference>
<dbReference type="SUPFAM" id="SSF52058">
    <property type="entry name" value="L domain-like"/>
    <property type="match status" value="1"/>
</dbReference>
<evidence type="ECO:0000313" key="2">
    <source>
        <dbReference type="Proteomes" id="UP000507470"/>
    </source>
</evidence>
<gene>
    <name evidence="1" type="ORF">MCOR_36133</name>
</gene>